<feature type="domain" description="Cytidylate kinase" evidence="9">
    <location>
        <begin position="10"/>
        <end position="223"/>
    </location>
</feature>
<reference evidence="10 11" key="1">
    <citation type="submission" date="2023-04" db="EMBL/GenBank/DDBJ databases">
        <title>A long-awaited taxogenomic arrangement of the family Halomonadaceae.</title>
        <authorList>
            <person name="De La Haba R."/>
            <person name="Chuvochina M."/>
            <person name="Wittouck S."/>
            <person name="Arahal D.R."/>
            <person name="Sanchez-Porro C."/>
            <person name="Hugenholtz P."/>
            <person name="Ventosa A."/>
        </authorList>
    </citation>
    <scope>NUCLEOTIDE SEQUENCE [LARGE SCALE GENOMIC DNA]</scope>
    <source>
        <strain evidence="10 11">DSM 22428</strain>
    </source>
</reference>
<comment type="caution">
    <text evidence="10">The sequence shown here is derived from an EMBL/GenBank/DDBJ whole genome shotgun (WGS) entry which is preliminary data.</text>
</comment>
<comment type="catalytic activity">
    <reaction evidence="6 8">
        <text>dCMP + ATP = dCDP + ADP</text>
        <dbReference type="Rhea" id="RHEA:25094"/>
        <dbReference type="ChEBI" id="CHEBI:30616"/>
        <dbReference type="ChEBI" id="CHEBI:57566"/>
        <dbReference type="ChEBI" id="CHEBI:58593"/>
        <dbReference type="ChEBI" id="CHEBI:456216"/>
        <dbReference type="EC" id="2.7.4.25"/>
    </reaction>
</comment>
<dbReference type="GO" id="GO:0016301">
    <property type="term" value="F:kinase activity"/>
    <property type="evidence" value="ECO:0007669"/>
    <property type="project" value="UniProtKB-KW"/>
</dbReference>
<evidence type="ECO:0000256" key="6">
    <source>
        <dbReference type="ARBA" id="ARBA00047615"/>
    </source>
</evidence>
<dbReference type="InterPro" id="IPR011994">
    <property type="entry name" value="Cytidylate_kinase_dom"/>
</dbReference>
<dbReference type="Gene3D" id="3.40.50.300">
    <property type="entry name" value="P-loop containing nucleotide triphosphate hydrolases"/>
    <property type="match status" value="1"/>
</dbReference>
<gene>
    <name evidence="8 10" type="primary">cmk</name>
    <name evidence="10" type="ORF">QC825_06850</name>
</gene>
<dbReference type="InterPro" id="IPR027417">
    <property type="entry name" value="P-loop_NTPase"/>
</dbReference>
<evidence type="ECO:0000256" key="3">
    <source>
        <dbReference type="ARBA" id="ARBA00022741"/>
    </source>
</evidence>
<keyword evidence="4 8" id="KW-0418">Kinase</keyword>
<keyword evidence="11" id="KW-1185">Reference proteome</keyword>
<dbReference type="HAMAP" id="MF_00238">
    <property type="entry name" value="Cytidyl_kinase_type1"/>
    <property type="match status" value="1"/>
</dbReference>
<comment type="subcellular location">
    <subcellularLocation>
        <location evidence="8">Cytoplasm</location>
    </subcellularLocation>
</comment>
<evidence type="ECO:0000256" key="2">
    <source>
        <dbReference type="ARBA" id="ARBA00022679"/>
    </source>
</evidence>
<sequence>MSDSAMAPVIAIDGPGGAGKGTISRRIAETLGWHLLDSGAIYRLAALDCERRQLPIDDEALVAHAASELEIDFIPVDGGTRILLGGDDVSQAIRNEAIGAIASRIAAYPVVRSALLERQRDFAKAPGLVADGRDMGTVVFPDASLKIFLTASADERARRRHRQLQEAGIHASLPDLLEEIKARDDRDMNRSSSPLVAAEDAVTLDTTELSIEDVITRITALISKRHIV</sequence>
<feature type="binding site" evidence="8">
    <location>
        <begin position="14"/>
        <end position="22"/>
    </location>
    <ligand>
        <name>ATP</name>
        <dbReference type="ChEBI" id="CHEBI:30616"/>
    </ligand>
</feature>
<accession>A0ABU1GUV9</accession>
<name>A0ABU1GUV9_9GAMM</name>
<dbReference type="Pfam" id="PF02224">
    <property type="entry name" value="Cytidylate_kin"/>
    <property type="match status" value="1"/>
</dbReference>
<proteinExistence type="inferred from homology"/>
<dbReference type="PANTHER" id="PTHR21299:SF2">
    <property type="entry name" value="CYTIDYLATE KINASE"/>
    <property type="match status" value="1"/>
</dbReference>
<dbReference type="InterPro" id="IPR003136">
    <property type="entry name" value="Cytidylate_kin"/>
</dbReference>
<dbReference type="EC" id="2.7.4.25" evidence="8"/>
<dbReference type="SUPFAM" id="SSF52540">
    <property type="entry name" value="P-loop containing nucleoside triphosphate hydrolases"/>
    <property type="match status" value="1"/>
</dbReference>
<dbReference type="CDD" id="cd02020">
    <property type="entry name" value="CMPK"/>
    <property type="match status" value="1"/>
</dbReference>
<protein>
    <recommendedName>
        <fullName evidence="8">Cytidylate kinase</fullName>
        <shortName evidence="8">CK</shortName>
        <ecNumber evidence="8">2.7.4.25</ecNumber>
    </recommendedName>
    <alternativeName>
        <fullName evidence="8">Cytidine monophosphate kinase</fullName>
        <shortName evidence="8">CMP kinase</shortName>
    </alternativeName>
</protein>
<organism evidence="10 11">
    <name type="scientific">Larsenimonas suaedae</name>
    <dbReference type="NCBI Taxonomy" id="1851019"/>
    <lineage>
        <taxon>Bacteria</taxon>
        <taxon>Pseudomonadati</taxon>
        <taxon>Pseudomonadota</taxon>
        <taxon>Gammaproteobacteria</taxon>
        <taxon>Oceanospirillales</taxon>
        <taxon>Halomonadaceae</taxon>
        <taxon>Larsenimonas</taxon>
    </lineage>
</organism>
<evidence type="ECO:0000256" key="4">
    <source>
        <dbReference type="ARBA" id="ARBA00022777"/>
    </source>
</evidence>
<comment type="catalytic activity">
    <reaction evidence="7 8">
        <text>CMP + ATP = CDP + ADP</text>
        <dbReference type="Rhea" id="RHEA:11600"/>
        <dbReference type="ChEBI" id="CHEBI:30616"/>
        <dbReference type="ChEBI" id="CHEBI:58069"/>
        <dbReference type="ChEBI" id="CHEBI:60377"/>
        <dbReference type="ChEBI" id="CHEBI:456216"/>
        <dbReference type="EC" id="2.7.4.25"/>
    </reaction>
</comment>
<evidence type="ECO:0000259" key="9">
    <source>
        <dbReference type="Pfam" id="PF02224"/>
    </source>
</evidence>
<dbReference type="EMBL" id="JARWAO010000003">
    <property type="protein sequence ID" value="MDR5895786.1"/>
    <property type="molecule type" value="Genomic_DNA"/>
</dbReference>
<dbReference type="RefSeq" id="WP_251589630.1">
    <property type="nucleotide sequence ID" value="NZ_JAMLJI010000001.1"/>
</dbReference>
<evidence type="ECO:0000256" key="5">
    <source>
        <dbReference type="ARBA" id="ARBA00022840"/>
    </source>
</evidence>
<keyword evidence="2 8" id="KW-0808">Transferase</keyword>
<keyword evidence="3 8" id="KW-0547">Nucleotide-binding</keyword>
<keyword evidence="8" id="KW-0963">Cytoplasm</keyword>
<dbReference type="Proteomes" id="UP001269375">
    <property type="component" value="Unassembled WGS sequence"/>
</dbReference>
<dbReference type="NCBIfam" id="TIGR00017">
    <property type="entry name" value="cmk"/>
    <property type="match status" value="1"/>
</dbReference>
<evidence type="ECO:0000256" key="7">
    <source>
        <dbReference type="ARBA" id="ARBA00048478"/>
    </source>
</evidence>
<comment type="similarity">
    <text evidence="1 8">Belongs to the cytidylate kinase family. Type 1 subfamily.</text>
</comment>
<evidence type="ECO:0000256" key="8">
    <source>
        <dbReference type="HAMAP-Rule" id="MF_00238"/>
    </source>
</evidence>
<dbReference type="PANTHER" id="PTHR21299">
    <property type="entry name" value="CYTIDYLATE KINASE/PANTOATE-BETA-ALANINE LIGASE"/>
    <property type="match status" value="1"/>
</dbReference>
<keyword evidence="5 8" id="KW-0067">ATP-binding</keyword>
<evidence type="ECO:0000313" key="11">
    <source>
        <dbReference type="Proteomes" id="UP001269375"/>
    </source>
</evidence>
<evidence type="ECO:0000313" key="10">
    <source>
        <dbReference type="EMBL" id="MDR5895786.1"/>
    </source>
</evidence>
<evidence type="ECO:0000256" key="1">
    <source>
        <dbReference type="ARBA" id="ARBA00009427"/>
    </source>
</evidence>